<dbReference type="InterPro" id="IPR050750">
    <property type="entry name" value="C5-MTase"/>
</dbReference>
<dbReference type="SUPFAM" id="SSF53335">
    <property type="entry name" value="S-adenosyl-L-methionine-dependent methyltransferases"/>
    <property type="match status" value="1"/>
</dbReference>
<dbReference type="InterPro" id="IPR029063">
    <property type="entry name" value="SAM-dependent_MTases_sf"/>
</dbReference>
<evidence type="ECO:0000256" key="8">
    <source>
        <dbReference type="RuleBase" id="RU000416"/>
    </source>
</evidence>
<comment type="catalytic activity">
    <reaction evidence="6">
        <text>a 2'-deoxycytidine in DNA + S-adenosyl-L-methionine = a 5-methyl-2'-deoxycytidine in DNA + S-adenosyl-L-homocysteine + H(+)</text>
        <dbReference type="Rhea" id="RHEA:13681"/>
        <dbReference type="Rhea" id="RHEA-COMP:11369"/>
        <dbReference type="Rhea" id="RHEA-COMP:11370"/>
        <dbReference type="ChEBI" id="CHEBI:15378"/>
        <dbReference type="ChEBI" id="CHEBI:57856"/>
        <dbReference type="ChEBI" id="CHEBI:59789"/>
        <dbReference type="ChEBI" id="CHEBI:85452"/>
        <dbReference type="ChEBI" id="CHEBI:85454"/>
        <dbReference type="EC" id="2.1.1.37"/>
    </reaction>
</comment>
<evidence type="ECO:0000256" key="4">
    <source>
        <dbReference type="ARBA" id="ARBA00022691"/>
    </source>
</evidence>
<keyword evidence="2 7" id="KW-0489">Methyltransferase</keyword>
<dbReference type="PANTHER" id="PTHR46098">
    <property type="entry name" value="TRNA (CYTOSINE(38)-C(5))-METHYLTRANSFERASE"/>
    <property type="match status" value="1"/>
</dbReference>
<protein>
    <recommendedName>
        <fullName evidence="1">DNA (cytosine-5-)-methyltransferase</fullName>
        <ecNumber evidence="1">2.1.1.37</ecNumber>
    </recommendedName>
</protein>
<dbReference type="PANTHER" id="PTHR46098:SF1">
    <property type="entry name" value="TRNA (CYTOSINE(38)-C(5))-METHYLTRANSFERASE"/>
    <property type="match status" value="1"/>
</dbReference>
<dbReference type="EMBL" id="CP000927">
    <property type="protein sequence ID" value="ABZ73876.1"/>
    <property type="molecule type" value="Genomic_DNA"/>
</dbReference>
<evidence type="ECO:0000256" key="6">
    <source>
        <dbReference type="ARBA" id="ARBA00047422"/>
    </source>
</evidence>
<dbReference type="REBASE" id="17175">
    <property type="entry name" value="M.CspK31ORF4756P"/>
</dbReference>
<dbReference type="HOGENOM" id="CLU_006958_3_0_5"/>
<keyword evidence="3 7" id="KW-0808">Transferase</keyword>
<evidence type="ECO:0000256" key="2">
    <source>
        <dbReference type="ARBA" id="ARBA00022603"/>
    </source>
</evidence>
<dbReference type="KEGG" id="cak:Caul_4756"/>
<proteinExistence type="inferred from homology"/>
<comment type="similarity">
    <text evidence="7 8">Belongs to the class I-like SAM-binding methyltransferase superfamily. C5-methyltransferase family.</text>
</comment>
<evidence type="ECO:0000313" key="9">
    <source>
        <dbReference type="EMBL" id="ABZ73876.1"/>
    </source>
</evidence>
<dbReference type="GO" id="GO:0032259">
    <property type="term" value="P:methylation"/>
    <property type="evidence" value="ECO:0007669"/>
    <property type="project" value="UniProtKB-KW"/>
</dbReference>
<dbReference type="EC" id="2.1.1.37" evidence="1"/>
<sequence length="375" mass="40411">MNRNAPPSFYEFFAGGGMARLGLGEAWTCAFANDFDPVKAATYRDNHKDAATHFHEGDVWKIAAADLPGQADLAWASSPCQDFSLAGARAGLQGGRSSAFFGFWKLMEALNAEGRGPDTVVVENVVGLLTSHGGADFTALCRALADQGYRFGALEIDAARFVPQSRPRVFVVATRLPVGDLAGPSPFQTRAVREAHARLPPDLQGLWTWWGVDAPPARNTDLTALLEPDDAVTWRSETATQSLLHLMAPLHRAAVEARVESGQRAVGAVFRRMRDGEQRAEVRFDGLAGCLRTPRGGSSRQTLLVIDGGQVRSRLLSPREGARLMGLPETYRLPKSATAGLHVIGDGVAAPVVRWLSERLLTPLALRKTAPLAAE</sequence>
<evidence type="ECO:0000256" key="1">
    <source>
        <dbReference type="ARBA" id="ARBA00011975"/>
    </source>
</evidence>
<dbReference type="Gene3D" id="3.40.50.150">
    <property type="entry name" value="Vaccinia Virus protein VP39"/>
    <property type="match status" value="1"/>
</dbReference>
<dbReference type="Gene3D" id="3.90.120.10">
    <property type="entry name" value="DNA Methylase, subunit A, domain 2"/>
    <property type="match status" value="1"/>
</dbReference>
<dbReference type="NCBIfam" id="TIGR00675">
    <property type="entry name" value="dcm"/>
    <property type="match status" value="1"/>
</dbReference>
<dbReference type="Pfam" id="PF00145">
    <property type="entry name" value="DNA_methylase"/>
    <property type="match status" value="1"/>
</dbReference>
<dbReference type="GO" id="GO:0003886">
    <property type="term" value="F:DNA (cytosine-5-)-methyltransferase activity"/>
    <property type="evidence" value="ECO:0007669"/>
    <property type="project" value="UniProtKB-EC"/>
</dbReference>
<accession>B0T3Z2</accession>
<dbReference type="STRING" id="366602.Caul_4756"/>
<evidence type="ECO:0000256" key="3">
    <source>
        <dbReference type="ARBA" id="ARBA00022679"/>
    </source>
</evidence>
<dbReference type="OrthoDB" id="9813719at2"/>
<reference evidence="9" key="1">
    <citation type="submission" date="2008-01" db="EMBL/GenBank/DDBJ databases">
        <title>Complete sequence of chromosome of Caulobacter sp. K31.</title>
        <authorList>
            <consortium name="US DOE Joint Genome Institute"/>
            <person name="Copeland A."/>
            <person name="Lucas S."/>
            <person name="Lapidus A."/>
            <person name="Barry K."/>
            <person name="Glavina del Rio T."/>
            <person name="Dalin E."/>
            <person name="Tice H."/>
            <person name="Pitluck S."/>
            <person name="Bruce D."/>
            <person name="Goodwin L."/>
            <person name="Thompson L.S."/>
            <person name="Brettin T."/>
            <person name="Detter J.C."/>
            <person name="Han C."/>
            <person name="Schmutz J."/>
            <person name="Larimer F."/>
            <person name="Land M."/>
            <person name="Hauser L."/>
            <person name="Kyrpides N."/>
            <person name="Kim E."/>
            <person name="Stephens C."/>
            <person name="Richardson P."/>
        </authorList>
    </citation>
    <scope>NUCLEOTIDE SEQUENCE [LARGE SCALE GENOMIC DNA]</scope>
    <source>
        <strain evidence="9">K31</strain>
    </source>
</reference>
<gene>
    <name evidence="9" type="ordered locus">Caul_4756</name>
</gene>
<dbReference type="PRINTS" id="PR00105">
    <property type="entry name" value="C5METTRFRASE"/>
</dbReference>
<evidence type="ECO:0000256" key="7">
    <source>
        <dbReference type="PROSITE-ProRule" id="PRU01016"/>
    </source>
</evidence>
<keyword evidence="4 7" id="KW-0949">S-adenosyl-L-methionine</keyword>
<evidence type="ECO:0000256" key="5">
    <source>
        <dbReference type="ARBA" id="ARBA00022747"/>
    </source>
</evidence>
<organism evidence="9">
    <name type="scientific">Caulobacter sp. (strain K31)</name>
    <dbReference type="NCBI Taxonomy" id="366602"/>
    <lineage>
        <taxon>Bacteria</taxon>
        <taxon>Pseudomonadati</taxon>
        <taxon>Pseudomonadota</taxon>
        <taxon>Alphaproteobacteria</taxon>
        <taxon>Caulobacterales</taxon>
        <taxon>Caulobacteraceae</taxon>
        <taxon>Caulobacter</taxon>
    </lineage>
</organism>
<dbReference type="InterPro" id="IPR001525">
    <property type="entry name" value="C5_MeTfrase"/>
</dbReference>
<dbReference type="eggNOG" id="COG0270">
    <property type="taxonomic scope" value="Bacteria"/>
</dbReference>
<dbReference type="AlphaFoldDB" id="B0T3Z2"/>
<dbReference type="PROSITE" id="PS51679">
    <property type="entry name" value="SAM_MT_C5"/>
    <property type="match status" value="1"/>
</dbReference>
<keyword evidence="5" id="KW-0680">Restriction system</keyword>
<feature type="active site" evidence="7">
    <location>
        <position position="80"/>
    </location>
</feature>
<name>B0T3Z2_CAUSK</name>
<dbReference type="GO" id="GO:0009307">
    <property type="term" value="P:DNA restriction-modification system"/>
    <property type="evidence" value="ECO:0007669"/>
    <property type="project" value="UniProtKB-KW"/>
</dbReference>